<dbReference type="PANTHER" id="PTHR33112:SF16">
    <property type="entry name" value="HETEROKARYON INCOMPATIBILITY DOMAIN-CONTAINING PROTEIN"/>
    <property type="match status" value="1"/>
</dbReference>
<dbReference type="AlphaFoldDB" id="A0A6A6RIJ6"/>
<reference evidence="2" key="1">
    <citation type="journal article" date="2020" name="Stud. Mycol.">
        <title>101 Dothideomycetes genomes: a test case for predicting lifestyles and emergence of pathogens.</title>
        <authorList>
            <person name="Haridas S."/>
            <person name="Albert R."/>
            <person name="Binder M."/>
            <person name="Bloem J."/>
            <person name="Labutti K."/>
            <person name="Salamov A."/>
            <person name="Andreopoulos B."/>
            <person name="Baker S."/>
            <person name="Barry K."/>
            <person name="Bills G."/>
            <person name="Bluhm B."/>
            <person name="Cannon C."/>
            <person name="Castanera R."/>
            <person name="Culley D."/>
            <person name="Daum C."/>
            <person name="Ezra D."/>
            <person name="Gonzalez J."/>
            <person name="Henrissat B."/>
            <person name="Kuo A."/>
            <person name="Liang C."/>
            <person name="Lipzen A."/>
            <person name="Lutzoni F."/>
            <person name="Magnuson J."/>
            <person name="Mondo S."/>
            <person name="Nolan M."/>
            <person name="Ohm R."/>
            <person name="Pangilinan J."/>
            <person name="Park H.-J."/>
            <person name="Ramirez L."/>
            <person name="Alfaro M."/>
            <person name="Sun H."/>
            <person name="Tritt A."/>
            <person name="Yoshinaga Y."/>
            <person name="Zwiers L.-H."/>
            <person name="Turgeon B."/>
            <person name="Goodwin S."/>
            <person name="Spatafora J."/>
            <person name="Crous P."/>
            <person name="Grigoriev I."/>
        </authorList>
    </citation>
    <scope>NUCLEOTIDE SEQUENCE</scope>
    <source>
        <strain evidence="2">CBS 473.64</strain>
    </source>
</reference>
<protein>
    <submittedName>
        <fullName evidence="2">HET-domain-containing protein</fullName>
    </submittedName>
</protein>
<dbReference type="InterPro" id="IPR010730">
    <property type="entry name" value="HET"/>
</dbReference>
<evidence type="ECO:0000259" key="1">
    <source>
        <dbReference type="Pfam" id="PF06985"/>
    </source>
</evidence>
<evidence type="ECO:0000313" key="2">
    <source>
        <dbReference type="EMBL" id="KAF2635052.1"/>
    </source>
</evidence>
<name>A0A6A6RIJ6_9PLEO</name>
<sequence>MSRENITSASNDIDLGKIGRWHTVCNTRHGDCCTDRNSEALAQMLDHLILVDVRQRRLVKRPTSTPYVALSYVWGNVKTLKTTSTNIEKLSRDDALCTEGQEDVLPETIRDAMLLVNRLGGRYLWVDCLCVIQDAGMEEMNKMLSAMARIYASAEFTIVSARGEDATYGLEGIGAPAKPRVLPNNMVPMSETAKQRHRTEVQLPPANEAELGLVSVSKEFKRDGFPWNSKWASRGWTFQEALFSRRLLVFDNVLSWVCGRCIWLEERDDIGSPPLSTTSATEWPSERPHLGVPMGLMSMITNVNVPTLGRWGMIIENYSTRNLTYDKDITRALAGATEVMTSNFPGGLLHGLPPFFFDIAILWQPRGNLVRRDGAPSWSWTGWKGAVDCLASWYPFYAGVYRDTGSYTDWVPSTVIRPLAKWAYIPCLGSSTENDVAFNGFYEYTAMRKDPRLPLPIGWKRHAHYKGDFFTRSDSETTGFRYSCPLPQISHSKSPITTPPLLSAFLRCTAPTAKVSIDYSQTLPGFSVVLLESHGQTIGALRLSNCEDQPSLSHVEEEMCELVAISEAEVPIANRYSNHPLLPVYFSQLSLSLSPENLGFYNVLWFERKDDVAYRKGLGIVGKRFWDGLEVVYESLVLG</sequence>
<evidence type="ECO:0000313" key="3">
    <source>
        <dbReference type="Proteomes" id="UP000799753"/>
    </source>
</evidence>
<dbReference type="EMBL" id="MU006811">
    <property type="protein sequence ID" value="KAF2635052.1"/>
    <property type="molecule type" value="Genomic_DNA"/>
</dbReference>
<feature type="domain" description="Heterokaryon incompatibility" evidence="1">
    <location>
        <begin position="67"/>
        <end position="240"/>
    </location>
</feature>
<dbReference type="PANTHER" id="PTHR33112">
    <property type="entry name" value="DOMAIN PROTEIN, PUTATIVE-RELATED"/>
    <property type="match status" value="1"/>
</dbReference>
<organism evidence="2 3">
    <name type="scientific">Massarina eburnea CBS 473.64</name>
    <dbReference type="NCBI Taxonomy" id="1395130"/>
    <lineage>
        <taxon>Eukaryota</taxon>
        <taxon>Fungi</taxon>
        <taxon>Dikarya</taxon>
        <taxon>Ascomycota</taxon>
        <taxon>Pezizomycotina</taxon>
        <taxon>Dothideomycetes</taxon>
        <taxon>Pleosporomycetidae</taxon>
        <taxon>Pleosporales</taxon>
        <taxon>Massarineae</taxon>
        <taxon>Massarinaceae</taxon>
        <taxon>Massarina</taxon>
    </lineage>
</organism>
<dbReference type="Pfam" id="PF06985">
    <property type="entry name" value="HET"/>
    <property type="match status" value="1"/>
</dbReference>
<dbReference type="OrthoDB" id="5428863at2759"/>
<accession>A0A6A6RIJ6</accession>
<gene>
    <name evidence="2" type="ORF">P280DRAFT_474150</name>
</gene>
<dbReference type="Proteomes" id="UP000799753">
    <property type="component" value="Unassembled WGS sequence"/>
</dbReference>
<proteinExistence type="predicted"/>
<keyword evidence="3" id="KW-1185">Reference proteome</keyword>